<dbReference type="Proteomes" id="UP000468388">
    <property type="component" value="Unassembled WGS sequence"/>
</dbReference>
<keyword evidence="1" id="KW-0472">Membrane</keyword>
<feature type="transmembrane region" description="Helical" evidence="1">
    <location>
        <begin position="6"/>
        <end position="22"/>
    </location>
</feature>
<dbReference type="InterPro" id="IPR046674">
    <property type="entry name" value="DUF6544"/>
</dbReference>
<organism evidence="2 3">
    <name type="scientific">Chitinophaga oryziterrae</name>
    <dbReference type="NCBI Taxonomy" id="1031224"/>
    <lineage>
        <taxon>Bacteria</taxon>
        <taxon>Pseudomonadati</taxon>
        <taxon>Bacteroidota</taxon>
        <taxon>Chitinophagia</taxon>
        <taxon>Chitinophagales</taxon>
        <taxon>Chitinophagaceae</taxon>
        <taxon>Chitinophaga</taxon>
    </lineage>
</organism>
<evidence type="ECO:0000256" key="1">
    <source>
        <dbReference type="SAM" id="Phobius"/>
    </source>
</evidence>
<evidence type="ECO:0000313" key="3">
    <source>
        <dbReference type="Proteomes" id="UP000468388"/>
    </source>
</evidence>
<name>A0A6N8J2U5_9BACT</name>
<reference evidence="2 3" key="1">
    <citation type="submission" date="2019-12" db="EMBL/GenBank/DDBJ databases">
        <title>The draft genomic sequence of strain Chitinophaga oryziterrae JCM 16595.</title>
        <authorList>
            <person name="Zhang X."/>
        </authorList>
    </citation>
    <scope>NUCLEOTIDE SEQUENCE [LARGE SCALE GENOMIC DNA]</scope>
    <source>
        <strain evidence="2 3">JCM 16595</strain>
    </source>
</reference>
<dbReference type="OrthoDB" id="9786534at2"/>
<proteinExistence type="predicted"/>
<gene>
    <name evidence="2" type="ORF">GO495_00675</name>
</gene>
<accession>A0A6N8J2U5</accession>
<protein>
    <submittedName>
        <fullName evidence="2">Uncharacterized protein</fullName>
    </submittedName>
</protein>
<dbReference type="Pfam" id="PF20181">
    <property type="entry name" value="DUF6544"/>
    <property type="match status" value="1"/>
</dbReference>
<evidence type="ECO:0000313" key="2">
    <source>
        <dbReference type="EMBL" id="MVT39081.1"/>
    </source>
</evidence>
<keyword evidence="1" id="KW-1133">Transmembrane helix</keyword>
<comment type="caution">
    <text evidence="2">The sequence shown here is derived from an EMBL/GenBank/DDBJ whole genome shotgun (WGS) entry which is preliminary data.</text>
</comment>
<sequence length="271" mass="31184">MITTVIIIGILLLILIIGRYNLSMQFRKEVKDLFAVSTSISGNNFSYAQLTGLPEPVQRYFKLVLKDGQPYISYIRLLHNGQFKTGLDKDWVSIKGEQYFTTEKPGFIWKGTTRMFTARDSYIAGKGRLVVSLFSLYNIVDGRGETFDQGELLRWLAEGVWFPTNLLPGEKLHWTAINENTARLTFNYNGLSLFYIVTFNDTGEITQLETKRYMDKEKLETWIGKVNDYKEINGVLIPTAIEAVWRLEKGDFSYAKFRVTSITYDHPGMFS</sequence>
<dbReference type="AlphaFoldDB" id="A0A6N8J2U5"/>
<keyword evidence="3" id="KW-1185">Reference proteome</keyword>
<dbReference type="EMBL" id="WRXO01000001">
    <property type="protein sequence ID" value="MVT39081.1"/>
    <property type="molecule type" value="Genomic_DNA"/>
</dbReference>
<keyword evidence="1" id="KW-0812">Transmembrane</keyword>